<organism evidence="8">
    <name type="scientific">Edaphobacter paludis</name>
    <dbReference type="NCBI Taxonomy" id="3035702"/>
    <lineage>
        <taxon>Bacteria</taxon>
        <taxon>Pseudomonadati</taxon>
        <taxon>Acidobacteriota</taxon>
        <taxon>Terriglobia</taxon>
        <taxon>Terriglobales</taxon>
        <taxon>Acidobacteriaceae</taxon>
        <taxon>Edaphobacter</taxon>
    </lineage>
</organism>
<feature type="domain" description="4Fe-4S ferredoxin-type" evidence="7">
    <location>
        <begin position="338"/>
        <end position="368"/>
    </location>
</feature>
<dbReference type="PROSITE" id="PS00198">
    <property type="entry name" value="4FE4S_FER_1"/>
    <property type="match status" value="1"/>
</dbReference>
<keyword evidence="5" id="KW-0411">Iron-sulfur</keyword>
<feature type="transmembrane region" description="Helical" evidence="6">
    <location>
        <begin position="40"/>
        <end position="59"/>
    </location>
</feature>
<dbReference type="InterPro" id="IPR017896">
    <property type="entry name" value="4Fe4S_Fe-S-bd"/>
</dbReference>
<dbReference type="InterPro" id="IPR004017">
    <property type="entry name" value="Cys_rich_dom"/>
</dbReference>
<keyword evidence="1" id="KW-0004">4Fe-4S</keyword>
<dbReference type="GO" id="GO:0051539">
    <property type="term" value="F:4 iron, 4 sulfur cluster binding"/>
    <property type="evidence" value="ECO:0007669"/>
    <property type="project" value="UniProtKB-KW"/>
</dbReference>
<evidence type="ECO:0000256" key="2">
    <source>
        <dbReference type="ARBA" id="ARBA00022723"/>
    </source>
</evidence>
<reference evidence="8" key="1">
    <citation type="submission" date="2023-03" db="EMBL/GenBank/DDBJ databases">
        <title>Edaphobacter sp.</title>
        <authorList>
            <person name="Huber K.J."/>
            <person name="Papendorf J."/>
            <person name="Pilke C."/>
            <person name="Bunk B."/>
            <person name="Sproeer C."/>
            <person name="Pester M."/>
        </authorList>
    </citation>
    <scope>NUCLEOTIDE SEQUENCE</scope>
    <source>
        <strain evidence="8">DSM 109919</strain>
        <strain evidence="9">DSM 109920</strain>
    </source>
</reference>
<sequence>MVAVACVATVGVRSMGAASIPGIHLSATLAEPVHFSEIEVALFLIATAISVALFFWRFGPILRTIYRSKKDTDFSLHPIARRIGDFAWEVLCQGKVIRQRPLPGLAHAFVFWGFLAFALVSLNHIANAVGLGFLSPTSYIGNFYFIFAAIWALLVAVSITALFVRRFFVRPIWLGKKLSYESGVIAFLIFLLMVSYLGAFFVDASGTAIKILWWTHTLTLLVFLPLIPHTKHLHLVISPFTIFLKRDGFSKIPPLNGDEDFGLVAGKDVTQLISLQVYSCVECGRCTEHCPASNTGKVLNPKEIILGTRSYLNEFGPASETPLLTDARVESPDNPAAKYMSMEAAFECTTCGSCEYQCPVGIQHLPIIIGLRRGATNTGEWEDTHGTKLFLALEKQGNALGLSAMERDKFIQKQAFPIFDGTQKYCLWLGCMGGYDPKGREIIADFARVMQHLGTTFGVLKKEKCTGDPARRLGNDLLFQTMAEFGLKAFETAKVQKIVAICPHCVRTISNDWREYGIAPEIEHHSEFMARHKDRLPQQNSGESIVYHDPCYLGRYREVYEEPRKIVSMAGKLVEAPRSHERSFCCGAGGGLAFLGEESGERVSHVRAAELAGTGAQIVGTACPFCNTMFRDALSAMGETPPQLLDIAQLTARALPASEIKTGVQ</sequence>
<keyword evidence="6" id="KW-0472">Membrane</keyword>
<evidence type="ECO:0000259" key="7">
    <source>
        <dbReference type="PROSITE" id="PS51379"/>
    </source>
</evidence>
<dbReference type="InterPro" id="IPR036197">
    <property type="entry name" value="NarG-like_sf"/>
</dbReference>
<accession>A0AAU7CWU1</accession>
<evidence type="ECO:0000256" key="6">
    <source>
        <dbReference type="SAM" id="Phobius"/>
    </source>
</evidence>
<proteinExistence type="predicted"/>
<dbReference type="KEGG" id="epl:P4G45_13885"/>
<dbReference type="GO" id="GO:0016491">
    <property type="term" value="F:oxidoreductase activity"/>
    <property type="evidence" value="ECO:0007669"/>
    <property type="project" value="UniProtKB-KW"/>
</dbReference>
<dbReference type="SUPFAM" id="SSF46548">
    <property type="entry name" value="alpha-helical ferredoxin"/>
    <property type="match status" value="1"/>
</dbReference>
<keyword evidence="6" id="KW-1133">Transmembrane helix</keyword>
<protein>
    <submittedName>
        <fullName evidence="8">(Fe-S)-binding protein</fullName>
    </submittedName>
</protein>
<evidence type="ECO:0000256" key="1">
    <source>
        <dbReference type="ARBA" id="ARBA00022485"/>
    </source>
</evidence>
<evidence type="ECO:0000256" key="3">
    <source>
        <dbReference type="ARBA" id="ARBA00023002"/>
    </source>
</evidence>
<dbReference type="EMBL" id="CP121194">
    <property type="protein sequence ID" value="XBH09566.1"/>
    <property type="molecule type" value="Genomic_DNA"/>
</dbReference>
<dbReference type="Gene3D" id="1.10.1060.10">
    <property type="entry name" value="Alpha-helical ferredoxin"/>
    <property type="match status" value="1"/>
</dbReference>
<evidence type="ECO:0000313" key="8">
    <source>
        <dbReference type="EMBL" id="XBH09566.1"/>
    </source>
</evidence>
<keyword evidence="6" id="KW-0812">Transmembrane</keyword>
<dbReference type="Pfam" id="PF02754">
    <property type="entry name" value="CCG"/>
    <property type="match status" value="2"/>
</dbReference>
<keyword evidence="4" id="KW-0408">Iron</keyword>
<dbReference type="InterPro" id="IPR009051">
    <property type="entry name" value="Helical_ferredxn"/>
</dbReference>
<gene>
    <name evidence="8" type="ORF">P4G45_13885</name>
    <name evidence="9" type="ORF">P8936_14300</name>
</gene>
<accession>A0AAU7D6X5</accession>
<dbReference type="PANTHER" id="PTHR43255">
    <property type="entry name" value="IRON-SULFUR-BINDING OXIDOREDUCTASE FADF-RELATED-RELATED"/>
    <property type="match status" value="1"/>
</dbReference>
<feature type="domain" description="4Fe-4S ferredoxin-type" evidence="7">
    <location>
        <begin position="271"/>
        <end position="301"/>
    </location>
</feature>
<dbReference type="InterPro" id="IPR017900">
    <property type="entry name" value="4Fe4S_Fe_S_CS"/>
</dbReference>
<dbReference type="SUPFAM" id="SSF103501">
    <property type="entry name" value="Respiratory nitrate reductase 1 gamma chain"/>
    <property type="match status" value="1"/>
</dbReference>
<dbReference type="PANTHER" id="PTHR43255:SF1">
    <property type="entry name" value="IRON-SULFUR-BINDING OXIDOREDUCTASE FADF-RELATED"/>
    <property type="match status" value="1"/>
</dbReference>
<dbReference type="EMBL" id="CP121195">
    <property type="protein sequence ID" value="XBH12853.1"/>
    <property type="molecule type" value="Genomic_DNA"/>
</dbReference>
<keyword evidence="3" id="KW-0560">Oxidoreductase</keyword>
<evidence type="ECO:0000256" key="4">
    <source>
        <dbReference type="ARBA" id="ARBA00023004"/>
    </source>
</evidence>
<evidence type="ECO:0000313" key="9">
    <source>
        <dbReference type="EMBL" id="XBH12853.1"/>
    </source>
</evidence>
<dbReference type="GO" id="GO:0005886">
    <property type="term" value="C:plasma membrane"/>
    <property type="evidence" value="ECO:0007669"/>
    <property type="project" value="TreeGrafter"/>
</dbReference>
<dbReference type="GO" id="GO:0046872">
    <property type="term" value="F:metal ion binding"/>
    <property type="evidence" value="ECO:0007669"/>
    <property type="project" value="UniProtKB-KW"/>
</dbReference>
<feature type="transmembrane region" description="Helical" evidence="6">
    <location>
        <begin position="105"/>
        <end position="123"/>
    </location>
</feature>
<dbReference type="Gene3D" id="1.20.950.20">
    <property type="entry name" value="Transmembrane di-heme cytochromes, Chain C"/>
    <property type="match status" value="1"/>
</dbReference>
<feature type="transmembrane region" description="Helical" evidence="6">
    <location>
        <begin position="184"/>
        <end position="202"/>
    </location>
</feature>
<evidence type="ECO:0000256" key="5">
    <source>
        <dbReference type="ARBA" id="ARBA00023014"/>
    </source>
</evidence>
<feature type="transmembrane region" description="Helical" evidence="6">
    <location>
        <begin position="143"/>
        <end position="164"/>
    </location>
</feature>
<dbReference type="RefSeq" id="WP_348267075.1">
    <property type="nucleotide sequence ID" value="NZ_CP121194.1"/>
</dbReference>
<dbReference type="PROSITE" id="PS51379">
    <property type="entry name" value="4FE4S_FER_2"/>
    <property type="match status" value="2"/>
</dbReference>
<name>A0AAU7CWU1_9BACT</name>
<dbReference type="AlphaFoldDB" id="A0AAU7CWU1"/>
<dbReference type="Pfam" id="PF13187">
    <property type="entry name" value="Fer4_9"/>
    <property type="match status" value="1"/>
</dbReference>
<dbReference type="InterPro" id="IPR051460">
    <property type="entry name" value="HdrC_iron-sulfur_subunit"/>
</dbReference>
<keyword evidence="2" id="KW-0479">Metal-binding</keyword>